<dbReference type="PANTHER" id="PTHR21087">
    <property type="entry name" value="SHIKIMATE KINASE"/>
    <property type="match status" value="1"/>
</dbReference>
<comment type="catalytic activity">
    <reaction evidence="7">
        <text>shikimate + ATP = 3-phosphoshikimate + ADP + H(+)</text>
        <dbReference type="Rhea" id="RHEA:13121"/>
        <dbReference type="ChEBI" id="CHEBI:15378"/>
        <dbReference type="ChEBI" id="CHEBI:30616"/>
        <dbReference type="ChEBI" id="CHEBI:36208"/>
        <dbReference type="ChEBI" id="CHEBI:145989"/>
        <dbReference type="ChEBI" id="CHEBI:456216"/>
        <dbReference type="EC" id="2.7.1.71"/>
    </reaction>
</comment>
<organism evidence="8 9">
    <name type="scientific">Asaccharospora irregularis DSM 2635</name>
    <dbReference type="NCBI Taxonomy" id="1121321"/>
    <lineage>
        <taxon>Bacteria</taxon>
        <taxon>Bacillati</taxon>
        <taxon>Bacillota</taxon>
        <taxon>Clostridia</taxon>
        <taxon>Peptostreptococcales</taxon>
        <taxon>Peptostreptococcaceae</taxon>
        <taxon>Asaccharospora</taxon>
    </lineage>
</organism>
<keyword evidence="7" id="KW-0479">Metal-binding</keyword>
<feature type="binding site" evidence="7">
    <location>
        <position position="163"/>
    </location>
    <ligand>
        <name>substrate</name>
    </ligand>
</feature>
<dbReference type="GO" id="GO:0005829">
    <property type="term" value="C:cytosol"/>
    <property type="evidence" value="ECO:0007669"/>
    <property type="project" value="TreeGrafter"/>
</dbReference>
<comment type="subcellular location">
    <subcellularLocation>
        <location evidence="7">Cytoplasm</location>
    </subcellularLocation>
</comment>
<dbReference type="CDD" id="cd00464">
    <property type="entry name" value="SK"/>
    <property type="match status" value="1"/>
</dbReference>
<dbReference type="GO" id="GO:0005524">
    <property type="term" value="F:ATP binding"/>
    <property type="evidence" value="ECO:0007669"/>
    <property type="project" value="UniProtKB-UniRule"/>
</dbReference>
<dbReference type="GO" id="GO:0009423">
    <property type="term" value="P:chorismate biosynthetic process"/>
    <property type="evidence" value="ECO:0007669"/>
    <property type="project" value="UniProtKB-UniRule"/>
</dbReference>
<dbReference type="PANTHER" id="PTHR21087:SF16">
    <property type="entry name" value="SHIKIMATE KINASE 1, CHLOROPLASTIC"/>
    <property type="match status" value="1"/>
</dbReference>
<dbReference type="EMBL" id="FQWX01000069">
    <property type="protein sequence ID" value="SHH52677.1"/>
    <property type="molecule type" value="Genomic_DNA"/>
</dbReference>
<feature type="binding site" evidence="7">
    <location>
        <position position="84"/>
    </location>
    <ligand>
        <name>substrate</name>
    </ligand>
</feature>
<dbReference type="Proteomes" id="UP000243255">
    <property type="component" value="Unassembled WGS sequence"/>
</dbReference>
<dbReference type="RefSeq" id="WP_084120417.1">
    <property type="nucleotide sequence ID" value="NZ_BAABCH010000055.1"/>
</dbReference>
<evidence type="ECO:0000256" key="2">
    <source>
        <dbReference type="ARBA" id="ARBA00022679"/>
    </source>
</evidence>
<evidence type="ECO:0000256" key="7">
    <source>
        <dbReference type="HAMAP-Rule" id="MF_00109"/>
    </source>
</evidence>
<dbReference type="OrthoDB" id="9800332at2"/>
<comment type="caution">
    <text evidence="7">Lacks conserved residue(s) required for the propagation of feature annotation.</text>
</comment>
<dbReference type="InterPro" id="IPR027417">
    <property type="entry name" value="P-loop_NTPase"/>
</dbReference>
<feature type="binding site" evidence="7">
    <location>
        <position position="60"/>
    </location>
    <ligand>
        <name>substrate</name>
    </ligand>
</feature>
<keyword evidence="4 7" id="KW-0418">Kinase</keyword>
<protein>
    <recommendedName>
        <fullName evidence="7">Shikimate kinase</fullName>
        <shortName evidence="7">SK</shortName>
        <ecNumber evidence="7">2.7.1.71</ecNumber>
    </recommendedName>
</protein>
<comment type="similarity">
    <text evidence="7">Belongs to the shikimate kinase family.</text>
</comment>
<dbReference type="AlphaFoldDB" id="A0A1M5TPI1"/>
<gene>
    <name evidence="7" type="primary">aroK</name>
    <name evidence="8" type="ORF">SAMN04488530_1693</name>
</gene>
<dbReference type="InterPro" id="IPR000623">
    <property type="entry name" value="Shikimate_kinase/TSH1"/>
</dbReference>
<dbReference type="PRINTS" id="PR01100">
    <property type="entry name" value="SHIKIMTKNASE"/>
</dbReference>
<feature type="binding site" evidence="7">
    <location>
        <begin position="38"/>
        <end position="43"/>
    </location>
    <ligand>
        <name>ATP</name>
        <dbReference type="ChEBI" id="CHEBI:30616"/>
    </ligand>
</feature>
<keyword evidence="6 7" id="KW-0057">Aromatic amino acid biosynthesis</keyword>
<proteinExistence type="inferred from homology"/>
<reference evidence="9" key="1">
    <citation type="submission" date="2016-11" db="EMBL/GenBank/DDBJ databases">
        <authorList>
            <person name="Varghese N."/>
            <person name="Submissions S."/>
        </authorList>
    </citation>
    <scope>NUCLEOTIDE SEQUENCE [LARGE SCALE GENOMIC DNA]</scope>
    <source>
        <strain evidence="9">DSM 2635</strain>
    </source>
</reference>
<dbReference type="EC" id="2.7.1.71" evidence="7"/>
<name>A0A1M5TPI1_9FIRM</name>
<feature type="binding site" evidence="7">
    <location>
        <position position="106"/>
    </location>
    <ligand>
        <name>substrate</name>
    </ligand>
</feature>
<dbReference type="HAMAP" id="MF_00109">
    <property type="entry name" value="Shikimate_kinase"/>
    <property type="match status" value="1"/>
</dbReference>
<keyword evidence="7" id="KW-0963">Cytoplasm</keyword>
<evidence type="ECO:0000256" key="6">
    <source>
        <dbReference type="ARBA" id="ARBA00023141"/>
    </source>
</evidence>
<dbReference type="GO" id="GO:0000287">
    <property type="term" value="F:magnesium ion binding"/>
    <property type="evidence" value="ECO:0007669"/>
    <property type="project" value="UniProtKB-UniRule"/>
</dbReference>
<evidence type="ECO:0000256" key="3">
    <source>
        <dbReference type="ARBA" id="ARBA00022741"/>
    </source>
</evidence>
<evidence type="ECO:0000313" key="8">
    <source>
        <dbReference type="EMBL" id="SHH52677.1"/>
    </source>
</evidence>
<comment type="cofactor">
    <cofactor evidence="7">
        <name>Mg(2+)</name>
        <dbReference type="ChEBI" id="CHEBI:18420"/>
    </cofactor>
    <text evidence="7">Binds 1 Mg(2+) ion per subunit.</text>
</comment>
<dbReference type="InterPro" id="IPR031322">
    <property type="entry name" value="Shikimate/glucono_kinase"/>
</dbReference>
<comment type="pathway">
    <text evidence="7">Metabolic intermediate biosynthesis; chorismate biosynthesis; chorismate from D-erythrose 4-phosphate and phosphoenolpyruvate: step 5/7.</text>
</comment>
<evidence type="ECO:0000256" key="4">
    <source>
        <dbReference type="ARBA" id="ARBA00022777"/>
    </source>
</evidence>
<dbReference type="UniPathway" id="UPA00053">
    <property type="reaction ID" value="UER00088"/>
</dbReference>
<comment type="subunit">
    <text evidence="7">Monomer.</text>
</comment>
<comment type="function">
    <text evidence="7">Catalyzes the specific phosphorylation of the 3-hydroxyl group of shikimic acid using ATP as a cosubstrate.</text>
</comment>
<keyword evidence="9" id="KW-1185">Reference proteome</keyword>
<dbReference type="SUPFAM" id="SSF52540">
    <property type="entry name" value="P-loop containing nucleoside triphosphate hydrolases"/>
    <property type="match status" value="1"/>
</dbReference>
<sequence length="198" mass="22512">MFVRLLESFLSNVTTTLYKGVIKISDKKNKVVLIGMPGSGKTTLGKLLSKRLNYNFLDMDEYIEEIANKSIKKIFDDDGEKVFRNLETKACKDIVDRKKLVISSGGGVIKKSINIEILKKDCIVVFVDRPIENIINQLSLDEINSRPLLKGKKDTIYSLYEKRYELYKSACDIQVKNDKSLSNTINEIVNLLGKRLEG</sequence>
<evidence type="ECO:0000256" key="5">
    <source>
        <dbReference type="ARBA" id="ARBA00022840"/>
    </source>
</evidence>
<dbReference type="Pfam" id="PF01202">
    <property type="entry name" value="SKI"/>
    <property type="match status" value="1"/>
</dbReference>
<keyword evidence="5 7" id="KW-0067">ATP-binding</keyword>
<dbReference type="Gene3D" id="3.40.50.300">
    <property type="entry name" value="P-loop containing nucleotide triphosphate hydrolases"/>
    <property type="match status" value="1"/>
</dbReference>
<feature type="binding site" evidence="7">
    <location>
        <position position="42"/>
    </location>
    <ligand>
        <name>Mg(2+)</name>
        <dbReference type="ChEBI" id="CHEBI:18420"/>
    </ligand>
</feature>
<dbReference type="STRING" id="1121321.SAMN04488530_1693"/>
<keyword evidence="3 7" id="KW-0547">Nucleotide-binding</keyword>
<keyword evidence="7" id="KW-0460">Magnesium</keyword>
<keyword evidence="1 7" id="KW-0028">Amino-acid biosynthesis</keyword>
<accession>A0A1M5TPI1</accession>
<dbReference type="GO" id="GO:0009073">
    <property type="term" value="P:aromatic amino acid family biosynthetic process"/>
    <property type="evidence" value="ECO:0007669"/>
    <property type="project" value="UniProtKB-KW"/>
</dbReference>
<evidence type="ECO:0000256" key="1">
    <source>
        <dbReference type="ARBA" id="ARBA00022605"/>
    </source>
</evidence>
<dbReference type="GO" id="GO:0008652">
    <property type="term" value="P:amino acid biosynthetic process"/>
    <property type="evidence" value="ECO:0007669"/>
    <property type="project" value="UniProtKB-KW"/>
</dbReference>
<keyword evidence="2 7" id="KW-0808">Transferase</keyword>
<dbReference type="GO" id="GO:0004765">
    <property type="term" value="F:shikimate kinase activity"/>
    <property type="evidence" value="ECO:0007669"/>
    <property type="project" value="UniProtKB-UniRule"/>
</dbReference>
<evidence type="ECO:0000313" key="9">
    <source>
        <dbReference type="Proteomes" id="UP000243255"/>
    </source>
</evidence>
<feature type="binding site" evidence="7">
    <location>
        <position position="146"/>
    </location>
    <ligand>
        <name>ATP</name>
        <dbReference type="ChEBI" id="CHEBI:30616"/>
    </ligand>
</feature>